<dbReference type="GO" id="GO:0005634">
    <property type="term" value="C:nucleus"/>
    <property type="evidence" value="ECO:0007669"/>
    <property type="project" value="UniProtKB-SubCell"/>
</dbReference>
<keyword evidence="6" id="KW-0539">Nucleus</keyword>
<feature type="domain" description="Core Histone H2A/H2B/H3" evidence="9">
    <location>
        <begin position="99"/>
        <end position="188"/>
    </location>
</feature>
<evidence type="ECO:0000256" key="6">
    <source>
        <dbReference type="ARBA" id="ARBA00023242"/>
    </source>
</evidence>
<organism evidence="10">
    <name type="scientific">Medioppia subpectinata</name>
    <dbReference type="NCBI Taxonomy" id="1979941"/>
    <lineage>
        <taxon>Eukaryota</taxon>
        <taxon>Metazoa</taxon>
        <taxon>Ecdysozoa</taxon>
        <taxon>Arthropoda</taxon>
        <taxon>Chelicerata</taxon>
        <taxon>Arachnida</taxon>
        <taxon>Acari</taxon>
        <taxon>Acariformes</taxon>
        <taxon>Sarcoptiformes</taxon>
        <taxon>Oribatida</taxon>
        <taxon>Brachypylina</taxon>
        <taxon>Oppioidea</taxon>
        <taxon>Oppiidae</taxon>
        <taxon>Medioppia</taxon>
    </lineage>
</organism>
<feature type="compositionally biased region" description="Basic residues" evidence="8">
    <location>
        <begin position="56"/>
        <end position="75"/>
    </location>
</feature>
<evidence type="ECO:0000256" key="1">
    <source>
        <dbReference type="ARBA" id="ARBA00004123"/>
    </source>
</evidence>
<dbReference type="SUPFAM" id="SSF47113">
    <property type="entry name" value="Histone-fold"/>
    <property type="match status" value="1"/>
</dbReference>
<dbReference type="Proteomes" id="UP000759131">
    <property type="component" value="Unassembled WGS sequence"/>
</dbReference>
<dbReference type="FunFam" id="1.10.20.10:FF:000085">
    <property type="entry name" value="Histone H3.2"/>
    <property type="match status" value="1"/>
</dbReference>
<dbReference type="Pfam" id="PF00125">
    <property type="entry name" value="Histone"/>
    <property type="match status" value="1"/>
</dbReference>
<dbReference type="PRINTS" id="PR00622">
    <property type="entry name" value="HISTONEH3"/>
</dbReference>
<dbReference type="EMBL" id="CAJPIZ010003561">
    <property type="protein sequence ID" value="CAG2106525.1"/>
    <property type="molecule type" value="Genomic_DNA"/>
</dbReference>
<evidence type="ECO:0000259" key="9">
    <source>
        <dbReference type="Pfam" id="PF00125"/>
    </source>
</evidence>
<dbReference type="OrthoDB" id="420022at2759"/>
<dbReference type="Gene3D" id="1.10.20.10">
    <property type="entry name" value="Histone, subunit A"/>
    <property type="match status" value="1"/>
</dbReference>
<reference evidence="10" key="1">
    <citation type="submission" date="2020-11" db="EMBL/GenBank/DDBJ databases">
        <authorList>
            <person name="Tran Van P."/>
        </authorList>
    </citation>
    <scope>NUCLEOTIDE SEQUENCE</scope>
</reference>
<evidence type="ECO:0000256" key="5">
    <source>
        <dbReference type="ARBA" id="ARBA00023125"/>
    </source>
</evidence>
<dbReference type="CDD" id="cd22911">
    <property type="entry name" value="HFD_H3"/>
    <property type="match status" value="1"/>
</dbReference>
<dbReference type="GO" id="GO:0030527">
    <property type="term" value="F:structural constituent of chromatin"/>
    <property type="evidence" value="ECO:0007669"/>
    <property type="project" value="InterPro"/>
</dbReference>
<dbReference type="InterPro" id="IPR009072">
    <property type="entry name" value="Histone-fold"/>
</dbReference>
<keyword evidence="11" id="KW-1185">Reference proteome</keyword>
<evidence type="ECO:0000313" key="10">
    <source>
        <dbReference type="EMBL" id="CAD7626095.1"/>
    </source>
</evidence>
<evidence type="ECO:0000256" key="8">
    <source>
        <dbReference type="SAM" id="MobiDB-lite"/>
    </source>
</evidence>
<keyword evidence="5" id="KW-0238">DNA-binding</keyword>
<comment type="similarity">
    <text evidence="3">Belongs to the histone H3 family.</text>
</comment>
<dbReference type="GO" id="GO:0003677">
    <property type="term" value="F:DNA binding"/>
    <property type="evidence" value="ECO:0007669"/>
    <property type="project" value="UniProtKB-KW"/>
</dbReference>
<evidence type="ECO:0000256" key="3">
    <source>
        <dbReference type="ARBA" id="ARBA00010343"/>
    </source>
</evidence>
<dbReference type="GO" id="GO:0046982">
    <property type="term" value="F:protein heterodimerization activity"/>
    <property type="evidence" value="ECO:0007669"/>
    <property type="project" value="InterPro"/>
</dbReference>
<dbReference type="AlphaFoldDB" id="A0A7R9KNJ2"/>
<dbReference type="PANTHER" id="PTHR11426">
    <property type="entry name" value="HISTONE H3"/>
    <property type="match status" value="1"/>
</dbReference>
<evidence type="ECO:0000256" key="2">
    <source>
        <dbReference type="ARBA" id="ARBA00004286"/>
    </source>
</evidence>
<dbReference type="GO" id="GO:0000786">
    <property type="term" value="C:nucleosome"/>
    <property type="evidence" value="ECO:0007669"/>
    <property type="project" value="UniProtKB-KW"/>
</dbReference>
<keyword evidence="7" id="KW-0544">Nucleosome core</keyword>
<dbReference type="InterPro" id="IPR007125">
    <property type="entry name" value="H2A/H2B/H3"/>
</dbReference>
<proteinExistence type="inferred from homology"/>
<comment type="subcellular location">
    <subcellularLocation>
        <location evidence="2">Chromosome</location>
    </subcellularLocation>
    <subcellularLocation>
        <location evidence="1">Nucleus</location>
    </subcellularLocation>
</comment>
<gene>
    <name evidence="10" type="ORF">OSB1V03_LOCUS6528</name>
</gene>
<feature type="region of interest" description="Disordered" evidence="8">
    <location>
        <begin position="1"/>
        <end position="99"/>
    </location>
</feature>
<name>A0A7R9KNJ2_9ACAR</name>
<protein>
    <recommendedName>
        <fullName evidence="9">Core Histone H2A/H2B/H3 domain-containing protein</fullName>
    </recommendedName>
</protein>
<dbReference type="SMART" id="SM00428">
    <property type="entry name" value="H3"/>
    <property type="match status" value="1"/>
</dbReference>
<sequence>MALGAMSGLLTSVDDRNHNNTTEDPIMTRTPAKVASTPVRSTSTPLAATTSGKTLAAKRQRLSAKKSRKQSAPKARRPDGDTHADGTATSGHRRKRYRPGTVALREIRRFQNTTDLLVRKLPFARLIREILQDIYPSNAIRWQHSALMAIQEATEAYLIGLFEDTNIVAINAKRVTIMPRDMRVVRRIRGVGDPGNR</sequence>
<feature type="compositionally biased region" description="Polar residues" evidence="8">
    <location>
        <begin position="38"/>
        <end position="53"/>
    </location>
</feature>
<evidence type="ECO:0000256" key="4">
    <source>
        <dbReference type="ARBA" id="ARBA00022454"/>
    </source>
</evidence>
<evidence type="ECO:0000313" key="11">
    <source>
        <dbReference type="Proteomes" id="UP000759131"/>
    </source>
</evidence>
<dbReference type="InterPro" id="IPR000164">
    <property type="entry name" value="Histone_H3/CENP-A"/>
</dbReference>
<accession>A0A7R9KNJ2</accession>
<evidence type="ECO:0000256" key="7">
    <source>
        <dbReference type="ARBA" id="ARBA00023269"/>
    </source>
</evidence>
<keyword evidence="4" id="KW-0158">Chromosome</keyword>
<dbReference type="EMBL" id="OC858136">
    <property type="protein sequence ID" value="CAD7626095.1"/>
    <property type="molecule type" value="Genomic_DNA"/>
</dbReference>